<proteinExistence type="predicted"/>
<feature type="chain" id="PRO_5006709278" description="Lipoprotein" evidence="1">
    <location>
        <begin position="21"/>
        <end position="174"/>
    </location>
</feature>
<feature type="signal peptide" evidence="1">
    <location>
        <begin position="1"/>
        <end position="20"/>
    </location>
</feature>
<sequence length="174" mass="19174">MKLNKTVIVAAISLGLTGCANVLPLDYKDYTGSDAATLYVLNREGNVGTIYLGSYTFNSQSNCYDMSDRYELDSNVFQAKGNIVVSKIKPNILYSVSQIKNEGGGYIRNSHSSFIPQAGKYYYIASGSKAIQVPADFIPDASVNSDDVIKNNAKNPVKYWNVKNICTRPFWKIG</sequence>
<dbReference type="Proteomes" id="UP000042054">
    <property type="component" value="Unassembled WGS sequence"/>
</dbReference>
<dbReference type="RefSeq" id="WP_050534570.1">
    <property type="nucleotide sequence ID" value="NZ_CABIHO010000074.1"/>
</dbReference>
<dbReference type="AlphaFoldDB" id="A0A0U1HP25"/>
<organism evidence="2 3">
    <name type="scientific">Yersinia rohdei</name>
    <dbReference type="NCBI Taxonomy" id="29485"/>
    <lineage>
        <taxon>Bacteria</taxon>
        <taxon>Pseudomonadati</taxon>
        <taxon>Pseudomonadota</taxon>
        <taxon>Gammaproteobacteria</taxon>
        <taxon>Enterobacterales</taxon>
        <taxon>Yersiniaceae</taxon>
        <taxon>Yersinia</taxon>
    </lineage>
</organism>
<gene>
    <name evidence="2" type="ORF">ERS008555_00612</name>
</gene>
<keyword evidence="1" id="KW-0732">Signal</keyword>
<dbReference type="OrthoDB" id="6540006at2"/>
<protein>
    <recommendedName>
        <fullName evidence="4">Lipoprotein</fullName>
    </recommendedName>
</protein>
<dbReference type="PROSITE" id="PS51257">
    <property type="entry name" value="PROKAR_LIPOPROTEIN"/>
    <property type="match status" value="1"/>
</dbReference>
<evidence type="ECO:0000256" key="1">
    <source>
        <dbReference type="SAM" id="SignalP"/>
    </source>
</evidence>
<evidence type="ECO:0000313" key="3">
    <source>
        <dbReference type="Proteomes" id="UP000042054"/>
    </source>
</evidence>
<name>A0A0U1HP25_YERRO</name>
<evidence type="ECO:0000313" key="2">
    <source>
        <dbReference type="EMBL" id="CQI88277.1"/>
    </source>
</evidence>
<evidence type="ECO:0008006" key="4">
    <source>
        <dbReference type="Google" id="ProtNLM"/>
    </source>
</evidence>
<dbReference type="EMBL" id="CTKE01000003">
    <property type="protein sequence ID" value="CQI88277.1"/>
    <property type="molecule type" value="Genomic_DNA"/>
</dbReference>
<reference evidence="2 3" key="1">
    <citation type="submission" date="2015-03" db="EMBL/GenBank/DDBJ databases">
        <authorList>
            <person name="Murphy D."/>
        </authorList>
    </citation>
    <scope>NUCLEOTIDE SEQUENCE [LARGE SCALE GENOMIC DNA]</scope>
    <source>
        <strain evidence="2 3">68/02</strain>
    </source>
</reference>
<accession>A0A0U1HP25</accession>